<dbReference type="Proteomes" id="UP000008540">
    <property type="component" value="Chromosome"/>
</dbReference>
<dbReference type="STRING" id="220664.PFL_2781"/>
<dbReference type="HOGENOM" id="CLU_1729808_0_0_6"/>
<gene>
    <name evidence="2" type="ordered locus">PFL_2781</name>
</gene>
<dbReference type="eggNOG" id="ENOG5032R9R">
    <property type="taxonomic scope" value="Bacteria"/>
</dbReference>
<dbReference type="AlphaFoldDB" id="Q4KCZ6"/>
<sequence length="151" mass="16939">METDGCKLHEALPCRCGCPRIRPGPLSRKVISMSYPKKLSPEFSGALRTFSFWVANGTLGYPLLEGVDYRSCLGDEPSMLEMAYAIFANVLELDEQGVPVNAKYAEHRAAQYIRQYCDPGYQARPAFEDWEQELYGPPDRDDSKPWPAGVA</sequence>
<organism evidence="2 3">
    <name type="scientific">Pseudomonas fluorescens (strain ATCC BAA-477 / NRRL B-23932 / Pf-5)</name>
    <dbReference type="NCBI Taxonomy" id="220664"/>
    <lineage>
        <taxon>Bacteria</taxon>
        <taxon>Pseudomonadati</taxon>
        <taxon>Pseudomonadota</taxon>
        <taxon>Gammaproteobacteria</taxon>
        <taxon>Pseudomonadales</taxon>
        <taxon>Pseudomonadaceae</taxon>
        <taxon>Pseudomonas</taxon>
    </lineage>
</organism>
<evidence type="ECO:0000313" key="2">
    <source>
        <dbReference type="EMBL" id="AAY92053.1"/>
    </source>
</evidence>
<dbReference type="Pfam" id="PF24725">
    <property type="entry name" value="DUF7677"/>
    <property type="match status" value="1"/>
</dbReference>
<accession>Q4KCZ6</accession>
<evidence type="ECO:0000313" key="3">
    <source>
        <dbReference type="Proteomes" id="UP000008540"/>
    </source>
</evidence>
<feature type="domain" description="DUF7677" evidence="1">
    <location>
        <begin position="38"/>
        <end position="135"/>
    </location>
</feature>
<dbReference type="EMBL" id="CP000076">
    <property type="protein sequence ID" value="AAY92053.1"/>
    <property type="molecule type" value="Genomic_DNA"/>
</dbReference>
<dbReference type="KEGG" id="pfl:PFL_2781"/>
<reference evidence="2 3" key="1">
    <citation type="journal article" date="2005" name="Nat. Biotechnol.">
        <title>Complete genome sequence of the plant commensal Pseudomonas fluorescens Pf-5.</title>
        <authorList>
            <person name="Paulsen I.T."/>
            <person name="Press C.M."/>
            <person name="Ravel J."/>
            <person name="Kobayashi D.Y."/>
            <person name="Myers G.S."/>
            <person name="Mavrodi D.V."/>
            <person name="DeBoy R.T."/>
            <person name="Seshadri R."/>
            <person name="Ren Q."/>
            <person name="Madupu R."/>
            <person name="Dodson R.J."/>
            <person name="Durkin A.S."/>
            <person name="Brinkac L.M."/>
            <person name="Daugherty S.C."/>
            <person name="Sullivan S.A."/>
            <person name="Rosovitz M.J."/>
            <person name="Gwinn M.L."/>
            <person name="Zhou L."/>
            <person name="Schneider D.J."/>
            <person name="Cartinhour S.W."/>
            <person name="Nelson W.C."/>
            <person name="Weidman J."/>
            <person name="Watkins K."/>
            <person name="Tran K."/>
            <person name="Khouri H."/>
            <person name="Pierson E.A."/>
            <person name="Pierson L.S.III."/>
            <person name="Thomashow L.S."/>
            <person name="Loper J.E."/>
        </authorList>
    </citation>
    <scope>NUCLEOTIDE SEQUENCE [LARGE SCALE GENOMIC DNA]</scope>
    <source>
        <strain evidence="3">ATCC BAA-477 / NRRL B-23932 / Pf-5</strain>
    </source>
</reference>
<evidence type="ECO:0000259" key="1">
    <source>
        <dbReference type="Pfam" id="PF24725"/>
    </source>
</evidence>
<name>Q4KCZ6_PSEF5</name>
<proteinExistence type="predicted"/>
<protein>
    <recommendedName>
        <fullName evidence="1">DUF7677 domain-containing protein</fullName>
    </recommendedName>
</protein>
<dbReference type="InterPro" id="IPR056094">
    <property type="entry name" value="DUF7677"/>
</dbReference>